<keyword evidence="2 5" id="KW-0812">Transmembrane</keyword>
<name>A0A6I1DX54_9FLAO</name>
<sequence length="446" mass="49991">MDNRKWKFSFTTGAKKHSKHTLWMASEKVISLSINLLVGVWLARYLGPNGFGALNFAIAITAIFLPIVNFGLQGILVKELFNNPDDKNGILGTSFLLKLIIAFIVLLLIFFSRYIGIYTSEIEMNMILLVAISLLSQPFLVINSWYESQIDIKLASILKTLFFVLGSVIKIVLILKEAPLISFAILYSIEAFFVAVALVISYSIKDGSILNWFFDLSILKELANKSWLLVFSGLSAVIYLKIDQVMIGSMVSESELGLYSAAVKLSEAWYFIPLIITNALFPAILNAKNKGLKEYTFRLQQLCDTFFGMAFLLAIAVTLISNVVIVFLYGVEYSASSIILKIHIWSSVFIFLRAVLSKWLIAEDQYRFSLVSQLSGALINVILNFLLIPLYGGIGAAIATVISYSVTSFFVLGLFKQTRPIFIIFCNSLILPGRLIFKHENFFEKN</sequence>
<dbReference type="CDD" id="cd13128">
    <property type="entry name" value="MATE_Wzx_like"/>
    <property type="match status" value="1"/>
</dbReference>
<comment type="caution">
    <text evidence="6">The sequence shown here is derived from an EMBL/GenBank/DDBJ whole genome shotgun (WGS) entry which is preliminary data.</text>
</comment>
<dbReference type="EMBL" id="WELG01000002">
    <property type="protein sequence ID" value="KAB7528664.1"/>
    <property type="molecule type" value="Genomic_DNA"/>
</dbReference>
<feature type="transmembrane region" description="Helical" evidence="5">
    <location>
        <begin position="306"/>
        <end position="329"/>
    </location>
</feature>
<feature type="transmembrane region" description="Helical" evidence="5">
    <location>
        <begin position="21"/>
        <end position="42"/>
    </location>
</feature>
<feature type="transmembrane region" description="Helical" evidence="5">
    <location>
        <begin position="124"/>
        <end position="142"/>
    </location>
</feature>
<feature type="transmembrane region" description="Helical" evidence="5">
    <location>
        <begin position="421"/>
        <end position="437"/>
    </location>
</feature>
<evidence type="ECO:0000256" key="2">
    <source>
        <dbReference type="ARBA" id="ARBA00022692"/>
    </source>
</evidence>
<feature type="transmembrane region" description="Helical" evidence="5">
    <location>
        <begin position="225"/>
        <end position="242"/>
    </location>
</feature>
<accession>A0A6I1DX54</accession>
<feature type="transmembrane region" description="Helical" evidence="5">
    <location>
        <begin position="268"/>
        <end position="285"/>
    </location>
</feature>
<dbReference type="RefSeq" id="WP_152131996.1">
    <property type="nucleotide sequence ID" value="NZ_WELG01000002.1"/>
</dbReference>
<evidence type="ECO:0000256" key="4">
    <source>
        <dbReference type="ARBA" id="ARBA00023136"/>
    </source>
</evidence>
<feature type="transmembrane region" description="Helical" evidence="5">
    <location>
        <begin position="181"/>
        <end position="204"/>
    </location>
</feature>
<dbReference type="PANTHER" id="PTHR43424">
    <property type="entry name" value="LOCUS PUTATIVE PROTEIN 1-RELATED"/>
    <property type="match status" value="1"/>
</dbReference>
<dbReference type="Proteomes" id="UP000429785">
    <property type="component" value="Unassembled WGS sequence"/>
</dbReference>
<evidence type="ECO:0000256" key="3">
    <source>
        <dbReference type="ARBA" id="ARBA00022989"/>
    </source>
</evidence>
<feature type="transmembrane region" description="Helical" evidence="5">
    <location>
        <begin position="335"/>
        <end position="356"/>
    </location>
</feature>
<feature type="transmembrane region" description="Helical" evidence="5">
    <location>
        <begin position="54"/>
        <end position="77"/>
    </location>
</feature>
<gene>
    <name evidence="6" type="ORF">F8C76_12445</name>
</gene>
<dbReference type="InterPro" id="IPR002797">
    <property type="entry name" value="Polysacc_synth"/>
</dbReference>
<protein>
    <submittedName>
        <fullName evidence="6">Oligosaccharide flippase family protein</fullName>
    </submittedName>
</protein>
<evidence type="ECO:0000256" key="5">
    <source>
        <dbReference type="SAM" id="Phobius"/>
    </source>
</evidence>
<feature type="transmembrane region" description="Helical" evidence="5">
    <location>
        <begin position="154"/>
        <end position="175"/>
    </location>
</feature>
<proteinExistence type="predicted"/>
<dbReference type="AlphaFoldDB" id="A0A6I1DX54"/>
<dbReference type="Pfam" id="PF01943">
    <property type="entry name" value="Polysacc_synt"/>
    <property type="match status" value="1"/>
</dbReference>
<evidence type="ECO:0000313" key="6">
    <source>
        <dbReference type="EMBL" id="KAB7528664.1"/>
    </source>
</evidence>
<reference evidence="6 7" key="1">
    <citation type="submission" date="2019-10" db="EMBL/GenBank/DDBJ databases">
        <title>Muricauda olearia CL-SS4 JCM15563 genome.</title>
        <authorList>
            <person name="Liu L."/>
        </authorList>
    </citation>
    <scope>NUCLEOTIDE SEQUENCE [LARGE SCALE GENOMIC DNA]</scope>
    <source>
        <strain evidence="6 7">CL-SS4</strain>
    </source>
</reference>
<organism evidence="6 7">
    <name type="scientific">Flagellimonas olearia</name>
    <dbReference type="NCBI Taxonomy" id="552546"/>
    <lineage>
        <taxon>Bacteria</taxon>
        <taxon>Pseudomonadati</taxon>
        <taxon>Bacteroidota</taxon>
        <taxon>Flavobacteriia</taxon>
        <taxon>Flavobacteriales</taxon>
        <taxon>Flavobacteriaceae</taxon>
        <taxon>Flagellimonas</taxon>
    </lineage>
</organism>
<evidence type="ECO:0000256" key="1">
    <source>
        <dbReference type="ARBA" id="ARBA00004141"/>
    </source>
</evidence>
<comment type="subcellular location">
    <subcellularLocation>
        <location evidence="1">Membrane</location>
        <topology evidence="1">Multi-pass membrane protein</topology>
    </subcellularLocation>
</comment>
<dbReference type="OrthoDB" id="9770347at2"/>
<dbReference type="InterPro" id="IPR052556">
    <property type="entry name" value="PolySynth_Transporter"/>
</dbReference>
<dbReference type="PANTHER" id="PTHR43424:SF1">
    <property type="entry name" value="LOCUS PUTATIVE PROTEIN 1-RELATED"/>
    <property type="match status" value="1"/>
</dbReference>
<evidence type="ECO:0000313" key="7">
    <source>
        <dbReference type="Proteomes" id="UP000429785"/>
    </source>
</evidence>
<keyword evidence="3 5" id="KW-1133">Transmembrane helix</keyword>
<feature type="transmembrane region" description="Helical" evidence="5">
    <location>
        <begin position="89"/>
        <end position="112"/>
    </location>
</feature>
<dbReference type="GO" id="GO:0016020">
    <property type="term" value="C:membrane"/>
    <property type="evidence" value="ECO:0007669"/>
    <property type="project" value="UniProtKB-SubCell"/>
</dbReference>
<keyword evidence="4 5" id="KW-0472">Membrane</keyword>